<name>A0A0N5AU79_9BILA</name>
<keyword evidence="3" id="KW-0539">Nucleus</keyword>
<keyword evidence="6" id="KW-1185">Reference proteome</keyword>
<dbReference type="PANTHER" id="PTHR18034:SF4">
    <property type="entry name" value="NUCLEOLAR MIF4G DOMAIN-CONTAINING PROTEIN 1"/>
    <property type="match status" value="1"/>
</dbReference>
<sequence length="725" mass="83218">MAVGSNVQLVCKRKQTRKKMKKLRKLQRNAYASRKKVEEVIASKFEGGVKRKSKTKKKKSKAKSDTSSKNAEIHNQPKFEMVRALREDEAEIKKFSKLLGYNKRKNKGIPKVFAAEGLDYILEMCDLKKDLKGAPRSDNEVSVEASDNGYSSADHSEVECSVDKEEDEEVDEDNEKKSEESMGNSATMKEDIYGRTIDEKSGKIISSVSTARKKLDELNEQSATLNNESRVNLERLVRGVVNRLNEGTLVESVKRLKDIFLTHSHNGELLVNVKQMLYKSLQCAITVPYRLPDRIIIEIATFIALLHSTVAVDLSSYFVENFTLNYLKNMKTEEDTKTLENMTVLIAELYNFKVIKDQFISDLMDRLLKAVGEKLMECAKLLLSYTGILLKKRNFSVLQKCIANAQNVIYNLSEEVLKNNHLRFVTEEFLDVKNGNIRKWTDVIDSSLFEHYFSLYRGILKKEGKVDELGMNVTDIEQIDERGRWWLIGSACNATLGESQDLKEIKPSSFKEVFDPSLMDLARRANMKTPVRKEVFCTLLSSEDEYNAFENLLRLSLKGQQEREIVHICLHCALQEAVYNPFYSAVLERFCLYHKRFKLTTQYAIWDRLKNLSNFKKWQQDHLATITAELIIKRSVSVTILKVIEFRSINGILTDFLCRTLRIILTRCSNSLLMDIFGKVVTSPAHKVFSQGLQIFIHMVMKDAESETVLSKINLLDSIWGDDRL</sequence>
<dbReference type="Proteomes" id="UP000046393">
    <property type="component" value="Unplaced"/>
</dbReference>
<dbReference type="InterPro" id="IPR016024">
    <property type="entry name" value="ARM-type_fold"/>
</dbReference>
<dbReference type="InterPro" id="IPR050781">
    <property type="entry name" value="CWC22_splicing_factor"/>
</dbReference>
<dbReference type="InterPro" id="IPR003891">
    <property type="entry name" value="Initiation_fac_eIF4g_MI"/>
</dbReference>
<dbReference type="Pfam" id="PF02847">
    <property type="entry name" value="MA3"/>
    <property type="match status" value="1"/>
</dbReference>
<evidence type="ECO:0000256" key="3">
    <source>
        <dbReference type="ARBA" id="ARBA00023242"/>
    </source>
</evidence>
<evidence type="ECO:0000313" key="6">
    <source>
        <dbReference type="Proteomes" id="UP000046393"/>
    </source>
</evidence>
<dbReference type="Gene3D" id="1.25.40.180">
    <property type="match status" value="1"/>
</dbReference>
<evidence type="ECO:0000256" key="1">
    <source>
        <dbReference type="ARBA" id="ARBA00004123"/>
    </source>
</evidence>
<evidence type="ECO:0000256" key="4">
    <source>
        <dbReference type="SAM" id="MobiDB-lite"/>
    </source>
</evidence>
<organism evidence="6 7">
    <name type="scientific">Syphacia muris</name>
    <dbReference type="NCBI Taxonomy" id="451379"/>
    <lineage>
        <taxon>Eukaryota</taxon>
        <taxon>Metazoa</taxon>
        <taxon>Ecdysozoa</taxon>
        <taxon>Nematoda</taxon>
        <taxon>Chromadorea</taxon>
        <taxon>Rhabditida</taxon>
        <taxon>Spirurina</taxon>
        <taxon>Oxyuridomorpha</taxon>
        <taxon>Oxyuroidea</taxon>
        <taxon>Oxyuridae</taxon>
        <taxon>Syphacia</taxon>
    </lineage>
</organism>
<protein>
    <submittedName>
        <fullName evidence="7">MI domain-containing protein</fullName>
    </submittedName>
</protein>
<proteinExistence type="inferred from homology"/>
<dbReference type="SUPFAM" id="SSF48371">
    <property type="entry name" value="ARM repeat"/>
    <property type="match status" value="1"/>
</dbReference>
<dbReference type="GO" id="GO:0003723">
    <property type="term" value="F:RNA binding"/>
    <property type="evidence" value="ECO:0007669"/>
    <property type="project" value="TreeGrafter"/>
</dbReference>
<dbReference type="GO" id="GO:0042274">
    <property type="term" value="P:ribosomal small subunit biogenesis"/>
    <property type="evidence" value="ECO:0007669"/>
    <property type="project" value="TreeGrafter"/>
</dbReference>
<dbReference type="WBParaSite" id="SMUV_0000840501-mRNA-1">
    <property type="protein sequence ID" value="SMUV_0000840501-mRNA-1"/>
    <property type="gene ID" value="SMUV_0000840501"/>
</dbReference>
<feature type="compositionally biased region" description="Basic residues" evidence="4">
    <location>
        <begin position="50"/>
        <end position="61"/>
    </location>
</feature>
<reference evidence="7" key="1">
    <citation type="submission" date="2017-02" db="UniProtKB">
        <authorList>
            <consortium name="WormBaseParasite"/>
        </authorList>
    </citation>
    <scope>IDENTIFICATION</scope>
</reference>
<feature type="compositionally biased region" description="Acidic residues" evidence="4">
    <location>
        <begin position="164"/>
        <end position="173"/>
    </location>
</feature>
<feature type="compositionally biased region" description="Basic and acidic residues" evidence="4">
    <location>
        <begin position="62"/>
        <end position="78"/>
    </location>
</feature>
<evidence type="ECO:0000256" key="2">
    <source>
        <dbReference type="ARBA" id="ARBA00006856"/>
    </source>
</evidence>
<feature type="region of interest" description="Disordered" evidence="4">
    <location>
        <begin position="48"/>
        <end position="78"/>
    </location>
</feature>
<evidence type="ECO:0000313" key="7">
    <source>
        <dbReference type="WBParaSite" id="SMUV_0000840501-mRNA-1"/>
    </source>
</evidence>
<dbReference type="PROSITE" id="PS51366">
    <property type="entry name" value="MI"/>
    <property type="match status" value="1"/>
</dbReference>
<comment type="similarity">
    <text evidence="2">Belongs to the CWC22 family.</text>
</comment>
<accession>A0A0N5AU79</accession>
<dbReference type="GO" id="GO:0005730">
    <property type="term" value="C:nucleolus"/>
    <property type="evidence" value="ECO:0007669"/>
    <property type="project" value="TreeGrafter"/>
</dbReference>
<dbReference type="STRING" id="451379.A0A0N5AU79"/>
<dbReference type="SMART" id="SM00544">
    <property type="entry name" value="MA3"/>
    <property type="match status" value="1"/>
</dbReference>
<evidence type="ECO:0000259" key="5">
    <source>
        <dbReference type="PROSITE" id="PS51366"/>
    </source>
</evidence>
<dbReference type="AlphaFoldDB" id="A0A0N5AU79"/>
<feature type="domain" description="MI" evidence="5">
    <location>
        <begin position="530"/>
        <end position="646"/>
    </location>
</feature>
<feature type="region of interest" description="Disordered" evidence="4">
    <location>
        <begin position="133"/>
        <end position="186"/>
    </location>
</feature>
<feature type="compositionally biased region" description="Basic and acidic residues" evidence="4">
    <location>
        <begin position="154"/>
        <end position="163"/>
    </location>
</feature>
<dbReference type="PANTHER" id="PTHR18034">
    <property type="entry name" value="CELL CYCLE CONTROL PROTEIN CWF22-RELATED"/>
    <property type="match status" value="1"/>
</dbReference>
<comment type="subcellular location">
    <subcellularLocation>
        <location evidence="1">Nucleus</location>
    </subcellularLocation>
</comment>